<comment type="caution">
    <text evidence="4">The sequence shown here is derived from an EMBL/GenBank/DDBJ whole genome shotgun (WGS) entry which is preliminary data.</text>
</comment>
<evidence type="ECO:0000256" key="1">
    <source>
        <dbReference type="ARBA" id="ARBA00022737"/>
    </source>
</evidence>
<keyword evidence="1" id="KW-0677">Repeat</keyword>
<dbReference type="SUPFAM" id="SSF48403">
    <property type="entry name" value="Ankyrin repeat"/>
    <property type="match status" value="1"/>
</dbReference>
<organism evidence="4 5">
    <name type="scientific">Bonamia ostreae</name>
    <dbReference type="NCBI Taxonomy" id="126728"/>
    <lineage>
        <taxon>Eukaryota</taxon>
        <taxon>Sar</taxon>
        <taxon>Rhizaria</taxon>
        <taxon>Endomyxa</taxon>
        <taxon>Ascetosporea</taxon>
        <taxon>Haplosporida</taxon>
        <taxon>Bonamia</taxon>
    </lineage>
</organism>
<evidence type="ECO:0000313" key="5">
    <source>
        <dbReference type="Proteomes" id="UP001439008"/>
    </source>
</evidence>
<feature type="repeat" description="ANK" evidence="3">
    <location>
        <begin position="72"/>
        <end position="104"/>
    </location>
</feature>
<evidence type="ECO:0000256" key="2">
    <source>
        <dbReference type="ARBA" id="ARBA00023043"/>
    </source>
</evidence>
<dbReference type="Gene3D" id="1.25.40.20">
    <property type="entry name" value="Ankyrin repeat-containing domain"/>
    <property type="match status" value="3"/>
</dbReference>
<evidence type="ECO:0000313" key="4">
    <source>
        <dbReference type="EMBL" id="MES1923143.1"/>
    </source>
</evidence>
<dbReference type="InterPro" id="IPR002110">
    <property type="entry name" value="Ankyrin_rpt"/>
</dbReference>
<accession>A0ABV2AU04</accession>
<reference evidence="4 5" key="1">
    <citation type="journal article" date="2024" name="BMC Biol.">
        <title>Comparative genomics of Ascetosporea gives new insight into the evolutionary basis for animal parasitism in Rhizaria.</title>
        <authorList>
            <person name="Hiltunen Thoren M."/>
            <person name="Onut-Brannstrom I."/>
            <person name="Alfjorden A."/>
            <person name="Peckova H."/>
            <person name="Swords F."/>
            <person name="Hooper C."/>
            <person name="Holzer A.S."/>
            <person name="Bass D."/>
            <person name="Burki F."/>
        </authorList>
    </citation>
    <scope>NUCLEOTIDE SEQUENCE [LARGE SCALE GENOMIC DNA]</scope>
    <source>
        <strain evidence="4">20-A016</strain>
    </source>
</reference>
<dbReference type="PANTHER" id="PTHR24198">
    <property type="entry name" value="ANKYRIN REPEAT AND PROTEIN KINASE DOMAIN-CONTAINING PROTEIN"/>
    <property type="match status" value="1"/>
</dbReference>
<dbReference type="Proteomes" id="UP001439008">
    <property type="component" value="Unassembled WGS sequence"/>
</dbReference>
<dbReference type="PROSITE" id="PS50088">
    <property type="entry name" value="ANK_REPEAT"/>
    <property type="match status" value="2"/>
</dbReference>
<dbReference type="EMBL" id="JBDODL010004882">
    <property type="protein sequence ID" value="MES1923143.1"/>
    <property type="molecule type" value="Genomic_DNA"/>
</dbReference>
<keyword evidence="5" id="KW-1185">Reference proteome</keyword>
<feature type="non-terminal residue" evidence="4">
    <location>
        <position position="178"/>
    </location>
</feature>
<sequence length="178" mass="19936">MTDQRGGNSAHYAAEGGHVEILKYLVEKGIEPQQLTHTKRTVLHIATSNGQHDFCKYILQTYSDILHLVDIHGWNALHFAAAQGHVEIFDTLVEFNLDVKAKSTKGDTVLHIACLKCRQEMCDRIVRAWPDLVKEQNKLNRTPIFSAAEGGDIAILKLLRHNNADAEIIAADNHTLLH</sequence>
<evidence type="ECO:0000256" key="3">
    <source>
        <dbReference type="PROSITE-ProRule" id="PRU00023"/>
    </source>
</evidence>
<gene>
    <name evidence="4" type="ORF">MHBO_004688</name>
</gene>
<feature type="repeat" description="ANK" evidence="3">
    <location>
        <begin position="5"/>
        <end position="37"/>
    </location>
</feature>
<dbReference type="InterPro" id="IPR036770">
    <property type="entry name" value="Ankyrin_rpt-contain_sf"/>
</dbReference>
<keyword evidence="2 3" id="KW-0040">ANK repeat</keyword>
<dbReference type="SMART" id="SM00248">
    <property type="entry name" value="ANK"/>
    <property type="match status" value="5"/>
</dbReference>
<dbReference type="PANTHER" id="PTHR24198:SF169">
    <property type="entry name" value="NON-SPECIFIC SERINE_THREONINE PROTEIN KINASE"/>
    <property type="match status" value="1"/>
</dbReference>
<name>A0ABV2AU04_9EUKA</name>
<protein>
    <submittedName>
        <fullName evidence="4">Uncharacterized protein</fullName>
    </submittedName>
</protein>
<dbReference type="PROSITE" id="PS50297">
    <property type="entry name" value="ANK_REP_REGION"/>
    <property type="match status" value="2"/>
</dbReference>
<proteinExistence type="predicted"/>
<dbReference type="Pfam" id="PF12796">
    <property type="entry name" value="Ank_2"/>
    <property type="match status" value="2"/>
</dbReference>